<comment type="caution">
    <text evidence="1">The sequence shown here is derived from an EMBL/GenBank/DDBJ whole genome shotgun (WGS) entry which is preliminary data.</text>
</comment>
<evidence type="ECO:0000313" key="2">
    <source>
        <dbReference type="Proteomes" id="UP000821845"/>
    </source>
</evidence>
<organism evidence="1 2">
    <name type="scientific">Hyalomma asiaticum</name>
    <name type="common">Tick</name>
    <dbReference type="NCBI Taxonomy" id="266040"/>
    <lineage>
        <taxon>Eukaryota</taxon>
        <taxon>Metazoa</taxon>
        <taxon>Ecdysozoa</taxon>
        <taxon>Arthropoda</taxon>
        <taxon>Chelicerata</taxon>
        <taxon>Arachnida</taxon>
        <taxon>Acari</taxon>
        <taxon>Parasitiformes</taxon>
        <taxon>Ixodida</taxon>
        <taxon>Ixodoidea</taxon>
        <taxon>Ixodidae</taxon>
        <taxon>Hyalomminae</taxon>
        <taxon>Hyalomma</taxon>
    </lineage>
</organism>
<gene>
    <name evidence="1" type="ORF">HPB50_002191</name>
</gene>
<dbReference type="Proteomes" id="UP000821845">
    <property type="component" value="Chromosome 8"/>
</dbReference>
<keyword evidence="2" id="KW-1185">Reference proteome</keyword>
<reference evidence="1" key="1">
    <citation type="submission" date="2020-05" db="EMBL/GenBank/DDBJ databases">
        <title>Large-scale comparative analyses of tick genomes elucidate their genetic diversity and vector capacities.</title>
        <authorList>
            <person name="Jia N."/>
            <person name="Wang J."/>
            <person name="Shi W."/>
            <person name="Du L."/>
            <person name="Sun Y."/>
            <person name="Zhan W."/>
            <person name="Jiang J."/>
            <person name="Wang Q."/>
            <person name="Zhang B."/>
            <person name="Ji P."/>
            <person name="Sakyi L.B."/>
            <person name="Cui X."/>
            <person name="Yuan T."/>
            <person name="Jiang B."/>
            <person name="Yang W."/>
            <person name="Lam T.T.-Y."/>
            <person name="Chang Q."/>
            <person name="Ding S."/>
            <person name="Wang X."/>
            <person name="Zhu J."/>
            <person name="Ruan X."/>
            <person name="Zhao L."/>
            <person name="Wei J."/>
            <person name="Que T."/>
            <person name="Du C."/>
            <person name="Cheng J."/>
            <person name="Dai P."/>
            <person name="Han X."/>
            <person name="Huang E."/>
            <person name="Gao Y."/>
            <person name="Liu J."/>
            <person name="Shao H."/>
            <person name="Ye R."/>
            <person name="Li L."/>
            <person name="Wei W."/>
            <person name="Wang X."/>
            <person name="Wang C."/>
            <person name="Yang T."/>
            <person name="Huo Q."/>
            <person name="Li W."/>
            <person name="Guo W."/>
            <person name="Chen H."/>
            <person name="Zhou L."/>
            <person name="Ni X."/>
            <person name="Tian J."/>
            <person name="Zhou Y."/>
            <person name="Sheng Y."/>
            <person name="Liu T."/>
            <person name="Pan Y."/>
            <person name="Xia L."/>
            <person name="Li J."/>
            <person name="Zhao F."/>
            <person name="Cao W."/>
        </authorList>
    </citation>
    <scope>NUCLEOTIDE SEQUENCE</scope>
    <source>
        <strain evidence="1">Hyas-2018</strain>
    </source>
</reference>
<name>A0ACB7RKW1_HYAAI</name>
<evidence type="ECO:0000313" key="1">
    <source>
        <dbReference type="EMBL" id="KAH6923552.1"/>
    </source>
</evidence>
<proteinExistence type="predicted"/>
<accession>A0ACB7RKW1</accession>
<sequence length="418" mass="46901">MVTFHLLLMHVLSLVLPRTYSFALAEDLELEARMLPCDLIKYFGYPCDITYATTEDGYILEVYRIAHGIQEGTSGTARQENDQTRRRPPVLLVPSLLAGVDVYFLNLPSQSPGFLFADNGFDVWAMSVRENKPYVRHRTLSQDEPEFWQFSFDEIGRYDVAAAIDHVLNATGARKLTVLGFSQGTLTNFILQSTRPEYSEKVSLFIGYGPVGNITHIKPPVKLVMPYVPTLMASSSKLVYPFTQAGFLGSTHGLRELFTAACTFLGSIPCDIGFVLTGTSSPEQLNKTRIPVYLGHFPIGTSVQNFLHFYQIYKAKNLVMYDHGEAENRRRYGQVTPPPYPLERIQIPIALFSGQGDILADTADVSDLAYRLGTNLVFHRIVPQPSFSHQDFVNGNRANDFLHNTAIELAKKYLSQNP</sequence>
<dbReference type="EMBL" id="CM023488">
    <property type="protein sequence ID" value="KAH6923552.1"/>
    <property type="molecule type" value="Genomic_DNA"/>
</dbReference>
<protein>
    <submittedName>
        <fullName evidence="1">Uncharacterized protein</fullName>
    </submittedName>
</protein>